<feature type="compositionally biased region" description="Basic residues" evidence="4">
    <location>
        <begin position="317"/>
        <end position="329"/>
    </location>
</feature>
<dbReference type="GO" id="GO:0045910">
    <property type="term" value="P:negative regulation of DNA recombination"/>
    <property type="evidence" value="ECO:0007669"/>
    <property type="project" value="TreeGrafter"/>
</dbReference>
<dbReference type="GO" id="GO:0005730">
    <property type="term" value="C:nucleolus"/>
    <property type="evidence" value="ECO:0007669"/>
    <property type="project" value="TreeGrafter"/>
</dbReference>
<evidence type="ECO:0000256" key="3">
    <source>
        <dbReference type="ARBA" id="ARBA00023242"/>
    </source>
</evidence>
<dbReference type="PANTHER" id="PTHR11467:SF109">
    <property type="entry name" value="H15 DOMAIN-CONTAINING PROTEIN"/>
    <property type="match status" value="1"/>
</dbReference>
<proteinExistence type="predicted"/>
<dbReference type="AlphaFoldDB" id="A0AAV3RC24"/>
<dbReference type="Pfam" id="PF00538">
    <property type="entry name" value="Linker_histone"/>
    <property type="match status" value="1"/>
</dbReference>
<feature type="region of interest" description="Disordered" evidence="4">
    <location>
        <begin position="188"/>
        <end position="375"/>
    </location>
</feature>
<gene>
    <name evidence="6" type="ORF">LIER_26573</name>
</gene>
<dbReference type="SMART" id="SM00526">
    <property type="entry name" value="H15"/>
    <property type="match status" value="1"/>
</dbReference>
<evidence type="ECO:0000256" key="1">
    <source>
        <dbReference type="ARBA" id="ARBA00004123"/>
    </source>
</evidence>
<accession>A0AAV3RC24</accession>
<evidence type="ECO:0000256" key="4">
    <source>
        <dbReference type="SAM" id="MobiDB-lite"/>
    </source>
</evidence>
<dbReference type="GO" id="GO:0030261">
    <property type="term" value="P:chromosome condensation"/>
    <property type="evidence" value="ECO:0007669"/>
    <property type="project" value="TreeGrafter"/>
</dbReference>
<dbReference type="EMBL" id="BAABME010008304">
    <property type="protein sequence ID" value="GAA0172828.1"/>
    <property type="molecule type" value="Genomic_DNA"/>
</dbReference>
<feature type="compositionally biased region" description="Basic and acidic residues" evidence="4">
    <location>
        <begin position="284"/>
        <end position="298"/>
    </location>
</feature>
<dbReference type="GO" id="GO:0003690">
    <property type="term" value="F:double-stranded DNA binding"/>
    <property type="evidence" value="ECO:0007669"/>
    <property type="project" value="TreeGrafter"/>
</dbReference>
<reference evidence="6 7" key="1">
    <citation type="submission" date="2024-01" db="EMBL/GenBank/DDBJ databases">
        <title>The complete chloroplast genome sequence of Lithospermum erythrorhizon: insights into the phylogenetic relationship among Boraginaceae species and the maternal lineages of purple gromwells.</title>
        <authorList>
            <person name="Okada T."/>
            <person name="Watanabe K."/>
        </authorList>
    </citation>
    <scope>NUCLEOTIDE SEQUENCE [LARGE SCALE GENOMIC DNA]</scope>
</reference>
<protein>
    <recommendedName>
        <fullName evidence="5">H15 domain-containing protein</fullName>
    </recommendedName>
</protein>
<dbReference type="InterPro" id="IPR005818">
    <property type="entry name" value="Histone_H1/H5_H15"/>
</dbReference>
<keyword evidence="3" id="KW-0539">Nucleus</keyword>
<feature type="compositionally biased region" description="Basic residues" evidence="4">
    <location>
        <begin position="366"/>
        <end position="375"/>
    </location>
</feature>
<dbReference type="PROSITE" id="PS51504">
    <property type="entry name" value="H15"/>
    <property type="match status" value="1"/>
</dbReference>
<feature type="compositionally biased region" description="Basic residues" evidence="4">
    <location>
        <begin position="121"/>
        <end position="139"/>
    </location>
</feature>
<dbReference type="SUPFAM" id="SSF46785">
    <property type="entry name" value="Winged helix' DNA-binding domain"/>
    <property type="match status" value="1"/>
</dbReference>
<comment type="subcellular location">
    <subcellularLocation>
        <location evidence="1">Nucleus</location>
    </subcellularLocation>
</comment>
<comment type="caution">
    <text evidence="6">The sequence shown here is derived from an EMBL/GenBank/DDBJ whole genome shotgun (WGS) entry which is preliminary data.</text>
</comment>
<dbReference type="PANTHER" id="PTHR11467">
    <property type="entry name" value="HISTONE H1"/>
    <property type="match status" value="1"/>
</dbReference>
<organism evidence="6 7">
    <name type="scientific">Lithospermum erythrorhizon</name>
    <name type="common">Purple gromwell</name>
    <name type="synonym">Lithospermum officinale var. erythrorhizon</name>
    <dbReference type="NCBI Taxonomy" id="34254"/>
    <lineage>
        <taxon>Eukaryota</taxon>
        <taxon>Viridiplantae</taxon>
        <taxon>Streptophyta</taxon>
        <taxon>Embryophyta</taxon>
        <taxon>Tracheophyta</taxon>
        <taxon>Spermatophyta</taxon>
        <taxon>Magnoliopsida</taxon>
        <taxon>eudicotyledons</taxon>
        <taxon>Gunneridae</taxon>
        <taxon>Pentapetalae</taxon>
        <taxon>asterids</taxon>
        <taxon>lamiids</taxon>
        <taxon>Boraginales</taxon>
        <taxon>Boraginaceae</taxon>
        <taxon>Boraginoideae</taxon>
        <taxon>Lithospermeae</taxon>
        <taxon>Lithospermum</taxon>
    </lineage>
</organism>
<feature type="domain" description="H15" evidence="5">
    <location>
        <begin position="41"/>
        <end position="129"/>
    </location>
</feature>
<evidence type="ECO:0000259" key="5">
    <source>
        <dbReference type="PROSITE" id="PS51504"/>
    </source>
</evidence>
<feature type="compositionally biased region" description="Low complexity" evidence="4">
    <location>
        <begin position="200"/>
        <end position="211"/>
    </location>
</feature>
<dbReference type="GO" id="GO:0006334">
    <property type="term" value="P:nucleosome assembly"/>
    <property type="evidence" value="ECO:0007669"/>
    <property type="project" value="InterPro"/>
</dbReference>
<sequence length="375" mass="42472">MENLREAIMGQIKNNHSLNPTQISVIEDRLTQILSQFHTPHHPPYAAMIQRAILELNEKGGSSEKSISEFINKHYDDLPWAHCSLLQHHLGSLSEHGEIIVTRGFRYSLCGAGSTSGSMKGGKKYRRKKSRWRFEKKRNNKGIVTKKVMSSSENSGKYPPVEVTSDIKKSQFLKKLPSDSTVITRRREKVISSQRQSGAQPQPVSVPPCSSTNLQKDEGSNSQGVCKLLESPQQEKEMSLRTYQRRGRSRKAKTDTIVQDELPAADIQKQQEQEPQKLLCNHIPQEKTSESALTKEDLTLPNHDNSVKEHKLEPSKRRPRGRPPKRKPVAKGEDDQPSTRSKTVAKGEDDQPSTRSKLKKSVELKRSKRNVRIPI</sequence>
<keyword evidence="7" id="KW-1185">Reference proteome</keyword>
<dbReference type="InterPro" id="IPR036388">
    <property type="entry name" value="WH-like_DNA-bd_sf"/>
</dbReference>
<dbReference type="GO" id="GO:0031492">
    <property type="term" value="F:nucleosomal DNA binding"/>
    <property type="evidence" value="ECO:0007669"/>
    <property type="project" value="TreeGrafter"/>
</dbReference>
<evidence type="ECO:0000256" key="2">
    <source>
        <dbReference type="ARBA" id="ARBA00023125"/>
    </source>
</evidence>
<feature type="compositionally biased region" description="Basic and acidic residues" evidence="4">
    <location>
        <begin position="305"/>
        <end position="316"/>
    </location>
</feature>
<evidence type="ECO:0000313" key="6">
    <source>
        <dbReference type="EMBL" id="GAA0172828.1"/>
    </source>
</evidence>
<name>A0AAV3RC24_LITER</name>
<dbReference type="Gene3D" id="1.10.10.10">
    <property type="entry name" value="Winged helix-like DNA-binding domain superfamily/Winged helix DNA-binding domain"/>
    <property type="match status" value="1"/>
</dbReference>
<dbReference type="GO" id="GO:0000786">
    <property type="term" value="C:nucleosome"/>
    <property type="evidence" value="ECO:0007669"/>
    <property type="project" value="InterPro"/>
</dbReference>
<keyword evidence="2" id="KW-0238">DNA-binding</keyword>
<evidence type="ECO:0000313" key="7">
    <source>
        <dbReference type="Proteomes" id="UP001454036"/>
    </source>
</evidence>
<dbReference type="Proteomes" id="UP001454036">
    <property type="component" value="Unassembled WGS sequence"/>
</dbReference>
<dbReference type="InterPro" id="IPR036390">
    <property type="entry name" value="WH_DNA-bd_sf"/>
</dbReference>
<feature type="region of interest" description="Disordered" evidence="4">
    <location>
        <begin position="115"/>
        <end position="139"/>
    </location>
</feature>